<dbReference type="PROSITE" id="PS50994">
    <property type="entry name" value="INTEGRASE"/>
    <property type="match status" value="1"/>
</dbReference>
<dbReference type="SUPFAM" id="SSF53098">
    <property type="entry name" value="Ribonuclease H-like"/>
    <property type="match status" value="1"/>
</dbReference>
<dbReference type="InterPro" id="IPR001584">
    <property type="entry name" value="Integrase_cat-core"/>
</dbReference>
<feature type="domain" description="HTH IS408-type" evidence="2">
    <location>
        <begin position="4"/>
        <end position="86"/>
    </location>
</feature>
<dbReference type="EMBL" id="CP071182">
    <property type="protein sequence ID" value="QSO49731.1"/>
    <property type="molecule type" value="Genomic_DNA"/>
</dbReference>
<dbReference type="GO" id="GO:0003676">
    <property type="term" value="F:nucleic acid binding"/>
    <property type="evidence" value="ECO:0007669"/>
    <property type="project" value="InterPro"/>
</dbReference>
<dbReference type="Pfam" id="PF22483">
    <property type="entry name" value="Mu-transpos_C_2"/>
    <property type="match status" value="1"/>
</dbReference>
<dbReference type="InterPro" id="IPR017895">
    <property type="entry name" value="HTH_IS408/IS1162_type"/>
</dbReference>
<name>A0A9X7W316_9BACL</name>
<dbReference type="KEGG" id="afx:JZ786_07305"/>
<comment type="similarity">
    <text evidence="1">Belongs to the transposase IS21/IS408/IS1162 family.</text>
</comment>
<dbReference type="NCBIfam" id="NF033546">
    <property type="entry name" value="transpos_IS21"/>
    <property type="match status" value="1"/>
</dbReference>
<dbReference type="GO" id="GO:0015074">
    <property type="term" value="P:DNA integration"/>
    <property type="evidence" value="ECO:0007669"/>
    <property type="project" value="InterPro"/>
</dbReference>
<dbReference type="InterPro" id="IPR036397">
    <property type="entry name" value="RNaseH_sf"/>
</dbReference>
<dbReference type="InterPro" id="IPR012337">
    <property type="entry name" value="RNaseH-like_sf"/>
</dbReference>
<dbReference type="RefSeq" id="WP_206659037.1">
    <property type="nucleotide sequence ID" value="NZ_CP071182.1"/>
</dbReference>
<evidence type="ECO:0000313" key="5">
    <source>
        <dbReference type="Proteomes" id="UP000663505"/>
    </source>
</evidence>
<evidence type="ECO:0000313" key="4">
    <source>
        <dbReference type="EMBL" id="QSO49731.1"/>
    </source>
</evidence>
<sequence length="516" mass="58845">MPKLKEILRLYHEGGGLSRRAIAASLEISRSTVTNVLTRAETAGIGWPLPSELEDESKLESALYPAITGRPRKIEEPDWNYVHQELRRKGVTLQLLWIEYKQEHQDGYQYSQFCEHYRQWKRKLDVSMHQQHRAGEKMFVDYAGQTASIVDPDTGEVRAAQIFIAVMGASSYTYAEGQWSQGLADFIGGHVNAFEYFGGVPQLIVPDNLKSAVKKADRYEPSTNRTYAEMARHYGCAVLPARPYHPKDKSKAEVGVKIVEQWILAALRNRRFFSLGELNQAIREALEKLNNKPFQKLEGTRASLFAAVDKPALRPLPTTPYEFARWTQARVAPDYHIEVDKNYYSVPHLLVREYVDVRISEKIVEVFLRGKRVTSHVRETHAKYRHITEPAHMLKSHRAHMEWTPEKFIDWGKTFGPFTAAVTEQILLRKAHPEQAYRSCLGLQGLAKKYSRERIESACAHAVSINACTYRSVKSILEAGIDQVTLDLNTDKPTPIHENVRGAAYYSSSFSTDKPN</sequence>
<accession>A0A9X7W316</accession>
<reference evidence="4 5" key="1">
    <citation type="submission" date="2021-02" db="EMBL/GenBank/DDBJ databases">
        <title>Alicyclobacillus curvatus sp. nov. and Alicyclobacillus mengziensis sp. nov., two acidophilic bacteria isolated from acid mine drainage.</title>
        <authorList>
            <person name="Huang Y."/>
        </authorList>
    </citation>
    <scope>NUCLEOTIDE SEQUENCE [LARGE SCALE GENOMIC DNA]</scope>
    <source>
        <strain evidence="4 5">S30H14</strain>
    </source>
</reference>
<proteinExistence type="inferred from homology"/>
<dbReference type="Gene3D" id="3.30.420.10">
    <property type="entry name" value="Ribonuclease H-like superfamily/Ribonuclease H"/>
    <property type="match status" value="1"/>
</dbReference>
<keyword evidence="5" id="KW-1185">Reference proteome</keyword>
<gene>
    <name evidence="4" type="primary">istA</name>
    <name evidence="4" type="ORF">JZ786_07305</name>
</gene>
<evidence type="ECO:0000259" key="3">
    <source>
        <dbReference type="PROSITE" id="PS50994"/>
    </source>
</evidence>
<feature type="domain" description="Integrase catalytic" evidence="3">
    <location>
        <begin position="130"/>
        <end position="310"/>
    </location>
</feature>
<organism evidence="4 5">
    <name type="scientific">Alicyclobacillus mengziensis</name>
    <dbReference type="NCBI Taxonomy" id="2931921"/>
    <lineage>
        <taxon>Bacteria</taxon>
        <taxon>Bacillati</taxon>
        <taxon>Bacillota</taxon>
        <taxon>Bacilli</taxon>
        <taxon>Bacillales</taxon>
        <taxon>Alicyclobacillaceae</taxon>
        <taxon>Alicyclobacillus</taxon>
    </lineage>
</organism>
<dbReference type="PANTHER" id="PTHR35004">
    <property type="entry name" value="TRANSPOSASE RV3428C-RELATED"/>
    <property type="match status" value="1"/>
</dbReference>
<dbReference type="PANTHER" id="PTHR35004:SF8">
    <property type="entry name" value="TRANSPOSASE RV3428C-RELATED"/>
    <property type="match status" value="1"/>
</dbReference>
<protein>
    <submittedName>
        <fullName evidence="4">IS21 family transposase</fullName>
    </submittedName>
</protein>
<dbReference type="Gene3D" id="1.10.10.60">
    <property type="entry name" value="Homeodomain-like"/>
    <property type="match status" value="1"/>
</dbReference>
<dbReference type="AlphaFoldDB" id="A0A9X7W316"/>
<dbReference type="InterPro" id="IPR054353">
    <property type="entry name" value="IstA-like_C"/>
</dbReference>
<dbReference type="Proteomes" id="UP000663505">
    <property type="component" value="Chromosome"/>
</dbReference>
<evidence type="ECO:0000256" key="1">
    <source>
        <dbReference type="ARBA" id="ARBA00009277"/>
    </source>
</evidence>
<evidence type="ECO:0000259" key="2">
    <source>
        <dbReference type="PROSITE" id="PS50532"/>
    </source>
</evidence>
<dbReference type="PROSITE" id="PS50532">
    <property type="entry name" value="HTH_IS408"/>
    <property type="match status" value="1"/>
</dbReference>